<keyword evidence="9" id="KW-0472">Membrane</keyword>
<proteinExistence type="predicted"/>
<evidence type="ECO:0000256" key="7">
    <source>
        <dbReference type="ARBA" id="ARBA00023004"/>
    </source>
</evidence>
<keyword evidence="5" id="KW-0547">Nucleotide-binding</keyword>
<evidence type="ECO:0000256" key="5">
    <source>
        <dbReference type="ARBA" id="ARBA00022741"/>
    </source>
</evidence>
<dbReference type="InterPro" id="IPR051535">
    <property type="entry name" value="Siderophore_ABC-ATPase"/>
</dbReference>
<comment type="caution">
    <text evidence="11">The sequence shown here is derived from an EMBL/GenBank/DDBJ whole genome shotgun (WGS) entry which is preliminary data.</text>
</comment>
<evidence type="ECO:0000313" key="12">
    <source>
        <dbReference type="Proteomes" id="UP000294911"/>
    </source>
</evidence>
<feature type="domain" description="ABC transporter" evidence="10">
    <location>
        <begin position="5"/>
        <end position="240"/>
    </location>
</feature>
<keyword evidence="2" id="KW-0813">Transport</keyword>
<dbReference type="PROSITE" id="PS50893">
    <property type="entry name" value="ABC_TRANSPORTER_2"/>
    <property type="match status" value="1"/>
</dbReference>
<evidence type="ECO:0000313" key="11">
    <source>
        <dbReference type="EMBL" id="TCP45109.1"/>
    </source>
</evidence>
<dbReference type="Proteomes" id="UP000294911">
    <property type="component" value="Unassembled WGS sequence"/>
</dbReference>
<keyword evidence="12" id="KW-1185">Reference proteome</keyword>
<evidence type="ECO:0000256" key="3">
    <source>
        <dbReference type="ARBA" id="ARBA00022475"/>
    </source>
</evidence>
<dbReference type="PANTHER" id="PTHR42771">
    <property type="entry name" value="IRON(3+)-HYDROXAMATE IMPORT ATP-BINDING PROTEIN FHUC"/>
    <property type="match status" value="1"/>
</dbReference>
<dbReference type="FunFam" id="3.40.50.300:FF:000134">
    <property type="entry name" value="Iron-enterobactin ABC transporter ATP-binding protein"/>
    <property type="match status" value="1"/>
</dbReference>
<dbReference type="PANTHER" id="PTHR42771:SF12">
    <property type="entry name" value="FE(3+) DICITRATE TRANSPORT ATP-BINDING PROTEIN FECE-RELATED"/>
    <property type="match status" value="1"/>
</dbReference>
<dbReference type="OrthoDB" id="4131at2"/>
<comment type="subcellular location">
    <subcellularLocation>
        <location evidence="1">Cell membrane</location>
        <topology evidence="1">Peripheral membrane protein</topology>
    </subcellularLocation>
</comment>
<evidence type="ECO:0000256" key="8">
    <source>
        <dbReference type="ARBA" id="ARBA00023065"/>
    </source>
</evidence>
<name>A0A4R2Q955_9PSEU</name>
<dbReference type="InterPro" id="IPR027417">
    <property type="entry name" value="P-loop_NTPase"/>
</dbReference>
<dbReference type="SMART" id="SM00382">
    <property type="entry name" value="AAA"/>
    <property type="match status" value="1"/>
</dbReference>
<evidence type="ECO:0000256" key="1">
    <source>
        <dbReference type="ARBA" id="ARBA00004202"/>
    </source>
</evidence>
<dbReference type="GO" id="GO:0005524">
    <property type="term" value="F:ATP binding"/>
    <property type="evidence" value="ECO:0007669"/>
    <property type="project" value="UniProtKB-KW"/>
</dbReference>
<dbReference type="SUPFAM" id="SSF52540">
    <property type="entry name" value="P-loop containing nucleoside triphosphate hydrolases"/>
    <property type="match status" value="1"/>
</dbReference>
<dbReference type="EMBL" id="SLXQ01000017">
    <property type="protein sequence ID" value="TCP45109.1"/>
    <property type="molecule type" value="Genomic_DNA"/>
</dbReference>
<dbReference type="PROSITE" id="PS00211">
    <property type="entry name" value="ABC_TRANSPORTER_1"/>
    <property type="match status" value="1"/>
</dbReference>
<keyword evidence="6 11" id="KW-0067">ATP-binding</keyword>
<accession>A0A4R2Q955</accession>
<dbReference type="GO" id="GO:0006826">
    <property type="term" value="P:iron ion transport"/>
    <property type="evidence" value="ECO:0007669"/>
    <property type="project" value="UniProtKB-KW"/>
</dbReference>
<keyword evidence="8" id="KW-0406">Ion transport</keyword>
<keyword evidence="4" id="KW-0410">Iron transport</keyword>
<reference evidence="11 12" key="1">
    <citation type="submission" date="2019-03" db="EMBL/GenBank/DDBJ databases">
        <title>Genomic Encyclopedia of Type Strains, Phase IV (KMG-IV): sequencing the most valuable type-strain genomes for metagenomic binning, comparative biology and taxonomic classification.</title>
        <authorList>
            <person name="Goeker M."/>
        </authorList>
    </citation>
    <scope>NUCLEOTIDE SEQUENCE [LARGE SCALE GENOMIC DNA]</scope>
    <source>
        <strain evidence="11 12">DSM 45765</strain>
    </source>
</reference>
<dbReference type="InterPro" id="IPR003593">
    <property type="entry name" value="AAA+_ATPase"/>
</dbReference>
<sequence length="262" mass="28680">MTTRLRARELTLSYGERVVSTKLSLDVPDGAFTAIVGPNACGKSTLLRAFVRLLRPAAGTVSLDDQQIAAYGSKALARSVGFLPQDPLAPDDIKVRQLVARGRFPHQSLLSMWSQEDEEAVTEAMETAGVSELADRPVQELSGGQRQRAWVAMVLAQRTPYLLLDEPTSFLDITHQYRLLTLLARLRDEGRTVVAVLHDINQACRFADHLVAMKEGRIIAEGAAADIVDAALLKEVFDLPCVVVPDPVTETPMVVPTHFDDP</sequence>
<dbReference type="CDD" id="cd03214">
    <property type="entry name" value="ABC_Iron-Siderophores_B12_Hemin"/>
    <property type="match status" value="1"/>
</dbReference>
<dbReference type="GO" id="GO:0005886">
    <property type="term" value="C:plasma membrane"/>
    <property type="evidence" value="ECO:0007669"/>
    <property type="project" value="UniProtKB-SubCell"/>
</dbReference>
<dbReference type="GO" id="GO:0016887">
    <property type="term" value="F:ATP hydrolysis activity"/>
    <property type="evidence" value="ECO:0007669"/>
    <property type="project" value="InterPro"/>
</dbReference>
<dbReference type="Gene3D" id="3.40.50.300">
    <property type="entry name" value="P-loop containing nucleotide triphosphate hydrolases"/>
    <property type="match status" value="1"/>
</dbReference>
<evidence type="ECO:0000256" key="6">
    <source>
        <dbReference type="ARBA" id="ARBA00022840"/>
    </source>
</evidence>
<dbReference type="Pfam" id="PF00005">
    <property type="entry name" value="ABC_tran"/>
    <property type="match status" value="1"/>
</dbReference>
<evidence type="ECO:0000259" key="10">
    <source>
        <dbReference type="PROSITE" id="PS50893"/>
    </source>
</evidence>
<gene>
    <name evidence="11" type="ORF">EV191_11775</name>
</gene>
<evidence type="ECO:0000256" key="4">
    <source>
        <dbReference type="ARBA" id="ARBA00022496"/>
    </source>
</evidence>
<protein>
    <submittedName>
        <fullName evidence="11">Iron complex transport system ATP-binding protein</fullName>
    </submittedName>
</protein>
<organism evidence="11 12">
    <name type="scientific">Tamaricihabitans halophyticus</name>
    <dbReference type="NCBI Taxonomy" id="1262583"/>
    <lineage>
        <taxon>Bacteria</taxon>
        <taxon>Bacillati</taxon>
        <taxon>Actinomycetota</taxon>
        <taxon>Actinomycetes</taxon>
        <taxon>Pseudonocardiales</taxon>
        <taxon>Pseudonocardiaceae</taxon>
        <taxon>Tamaricihabitans</taxon>
    </lineage>
</organism>
<dbReference type="RefSeq" id="WP_132880254.1">
    <property type="nucleotide sequence ID" value="NZ_SLXQ01000017.1"/>
</dbReference>
<keyword evidence="3" id="KW-1003">Cell membrane</keyword>
<evidence type="ECO:0000256" key="9">
    <source>
        <dbReference type="ARBA" id="ARBA00023136"/>
    </source>
</evidence>
<dbReference type="AlphaFoldDB" id="A0A4R2Q955"/>
<evidence type="ECO:0000256" key="2">
    <source>
        <dbReference type="ARBA" id="ARBA00022448"/>
    </source>
</evidence>
<keyword evidence="7" id="KW-0408">Iron</keyword>
<dbReference type="InterPro" id="IPR003439">
    <property type="entry name" value="ABC_transporter-like_ATP-bd"/>
</dbReference>
<dbReference type="InterPro" id="IPR017871">
    <property type="entry name" value="ABC_transporter-like_CS"/>
</dbReference>